<comment type="caution">
    <text evidence="1">The sequence shown here is derived from an EMBL/GenBank/DDBJ whole genome shotgun (WGS) entry which is preliminary data.</text>
</comment>
<protein>
    <submittedName>
        <fullName evidence="1">Uncharacterized protein</fullName>
    </submittedName>
</protein>
<name>A0A645D1E6_9ZZZZ</name>
<evidence type="ECO:0000313" key="1">
    <source>
        <dbReference type="EMBL" id="MPM82955.1"/>
    </source>
</evidence>
<organism evidence="1">
    <name type="scientific">bioreactor metagenome</name>
    <dbReference type="NCBI Taxonomy" id="1076179"/>
    <lineage>
        <taxon>unclassified sequences</taxon>
        <taxon>metagenomes</taxon>
        <taxon>ecological metagenomes</taxon>
    </lineage>
</organism>
<sequence length="193" mass="21652">MMSVLRTHHDVKDGQFTPGKGLTGADVCMHACTGPIRSSQTAGSMVSELKPKGHNLHWLTGTAAPCTSTFKPVWMDAGIPASVKAPQKNYDPTVLFWRHEVLHRQVIKDFPNRIGVITSERNALEREFILKAHTGAEFSPAKRLEISQECFDREAACEAVWLVKIKALPIRSRNSFYYNNAWKKYNQAVGMPE</sequence>
<proteinExistence type="predicted"/>
<dbReference type="EMBL" id="VSSQ01031884">
    <property type="protein sequence ID" value="MPM82955.1"/>
    <property type="molecule type" value="Genomic_DNA"/>
</dbReference>
<reference evidence="1" key="1">
    <citation type="submission" date="2019-08" db="EMBL/GenBank/DDBJ databases">
        <authorList>
            <person name="Kucharzyk K."/>
            <person name="Murdoch R.W."/>
            <person name="Higgins S."/>
            <person name="Loffler F."/>
        </authorList>
    </citation>
    <scope>NUCLEOTIDE SEQUENCE</scope>
</reference>
<accession>A0A645D1E6</accession>
<gene>
    <name evidence="1" type="ORF">SDC9_130017</name>
</gene>
<dbReference type="AlphaFoldDB" id="A0A645D1E6"/>